<reference evidence="1 2" key="1">
    <citation type="submission" date="2017-01" db="EMBL/GenBank/DDBJ databases">
        <title>Novel large sulfur bacteria in the metagenomes of groundwater-fed chemosynthetic microbial mats in the Lake Huron basin.</title>
        <authorList>
            <person name="Sharrar A.M."/>
            <person name="Flood B.E."/>
            <person name="Bailey J.V."/>
            <person name="Jones D.S."/>
            <person name="Biddanda B."/>
            <person name="Ruberg S.A."/>
            <person name="Marcus D.N."/>
            <person name="Dick G.J."/>
        </authorList>
    </citation>
    <scope>NUCLEOTIDE SEQUENCE [LARGE SCALE GENOMIC DNA]</scope>
    <source>
        <strain evidence="1">A8</strain>
    </source>
</reference>
<protein>
    <recommendedName>
        <fullName evidence="3">Right handed beta helix domain-containing protein</fullName>
    </recommendedName>
</protein>
<proteinExistence type="predicted"/>
<comment type="caution">
    <text evidence="1">The sequence shown here is derived from an EMBL/GenBank/DDBJ whole genome shotgun (WGS) entry which is preliminary data.</text>
</comment>
<organism evidence="1 2">
    <name type="scientific">Thiothrix lacustris</name>
    <dbReference type="NCBI Taxonomy" id="525917"/>
    <lineage>
        <taxon>Bacteria</taxon>
        <taxon>Pseudomonadati</taxon>
        <taxon>Pseudomonadota</taxon>
        <taxon>Gammaproteobacteria</taxon>
        <taxon>Thiotrichales</taxon>
        <taxon>Thiotrichaceae</taxon>
        <taxon>Thiothrix</taxon>
    </lineage>
</organism>
<dbReference type="SUPFAM" id="SSF51126">
    <property type="entry name" value="Pectin lyase-like"/>
    <property type="match status" value="1"/>
</dbReference>
<accession>A0A1Y1QGJ7</accession>
<dbReference type="AlphaFoldDB" id="A0A1Y1QGJ7"/>
<evidence type="ECO:0000313" key="2">
    <source>
        <dbReference type="Proteomes" id="UP000192491"/>
    </source>
</evidence>
<gene>
    <name evidence="1" type="ORF">BWK73_34510</name>
</gene>
<evidence type="ECO:0008006" key="3">
    <source>
        <dbReference type="Google" id="ProtNLM"/>
    </source>
</evidence>
<dbReference type="InterPro" id="IPR011050">
    <property type="entry name" value="Pectin_lyase_fold/virulence"/>
</dbReference>
<sequence>MGLVGGAMLATGCQQKRVGSVSYADLEPLLRPVNEAASSGVVARPVTVRVSQYGGDLMAAIQSLPAEGGVIGVDQTLYLSGTVDVPRGVELVGTVALPGNNSSGNVGVDHLQQRHILVARGVSPALRVHGAAGLQGLFLHKEGVLFGDTSAIMFADDAVHLVGEDAYVVGCFITGFVQAVYGTFIQRSRIINNRLDCLNGVWLEKVFDIARVYSNHAWPFVTVAVNTPESAWREGAAFRFSDGGDWNHLTGNFCFGYARGYWLHNVADVTAVQCGADSFPAHKNGVGFHITGQSKNIALLACQAAGQRIGFWNETAPKDKPDQMIGCSHWGNVVNVQGWD</sequence>
<dbReference type="EMBL" id="MTEJ01000306">
    <property type="protein sequence ID" value="OQX05074.1"/>
    <property type="molecule type" value="Genomic_DNA"/>
</dbReference>
<dbReference type="Proteomes" id="UP000192491">
    <property type="component" value="Unassembled WGS sequence"/>
</dbReference>
<name>A0A1Y1QGJ7_9GAMM</name>
<evidence type="ECO:0000313" key="1">
    <source>
        <dbReference type="EMBL" id="OQX05074.1"/>
    </source>
</evidence>